<feature type="domain" description="OTU" evidence="4">
    <location>
        <begin position="634"/>
        <end position="768"/>
    </location>
</feature>
<feature type="signal peptide" evidence="3">
    <location>
        <begin position="1"/>
        <end position="21"/>
    </location>
</feature>
<dbReference type="InterPro" id="IPR003323">
    <property type="entry name" value="OTU_dom"/>
</dbReference>
<feature type="chain" id="PRO_5043822502" evidence="3">
    <location>
        <begin position="22"/>
        <end position="847"/>
    </location>
</feature>
<gene>
    <name evidence="6" type="ORF">M0R45_024922</name>
</gene>
<feature type="domain" description="SWIM-type" evidence="5">
    <location>
        <begin position="496"/>
        <end position="533"/>
    </location>
</feature>
<organism evidence="6 7">
    <name type="scientific">Rubus argutus</name>
    <name type="common">Southern blackberry</name>
    <dbReference type="NCBI Taxonomy" id="59490"/>
    <lineage>
        <taxon>Eukaryota</taxon>
        <taxon>Viridiplantae</taxon>
        <taxon>Streptophyta</taxon>
        <taxon>Embryophyta</taxon>
        <taxon>Tracheophyta</taxon>
        <taxon>Spermatophyta</taxon>
        <taxon>Magnoliopsida</taxon>
        <taxon>eudicotyledons</taxon>
        <taxon>Gunneridae</taxon>
        <taxon>Pentapetalae</taxon>
        <taxon>rosids</taxon>
        <taxon>fabids</taxon>
        <taxon>Rosales</taxon>
        <taxon>Rosaceae</taxon>
        <taxon>Rosoideae</taxon>
        <taxon>Rosoideae incertae sedis</taxon>
        <taxon>Rubus</taxon>
    </lineage>
</organism>
<dbReference type="AlphaFoldDB" id="A0AAW1WUJ3"/>
<name>A0AAW1WUJ3_RUBAR</name>
<sequence>MIKVKFGGLLQALLQVPTLTGGNVDTQCTRDYTSDFKTTRTFKSKDELTTWARDVGRSKDFVIVTLRSDSGASKKRPSVTLSCERSGKWDKRSSHKKTKKCDCPFRLKGKKVAADDEWKLTVVDGRHNHEAGQAKEGHSFAGKLSKEEKSLLKRMTSERKVQPKEILTALKRRDKHSKSTLRTIYNGCQRLRVLGRLEDHNLRVLGRLEYYNLRLQKFMHKASEYNYIEKHRVLPKTDTVLEFFCTHPTSLEWLSAFPRVLGIEHQHGLWGGLMRCGWALSTLRGAMDDKGVAMPDVIILTFILEEVALKPFTKAIEDVFSPAKLVFSDRYNCYVYLRVREYCERIYGDAGQLFFVHEWDLLVQSPTEAEYDEQLKRLRTEFSMHPQALAYVANTWLKQYKEKLVAAWTNNIMHFGHTERHAWYQAFVPCIPIFNSEFEIDKFWKDMDASREKEHKCIKASFVESLSNEDEEYEDEEYRELRGVVSMSALEMIHGQTMPIEEEDTYHSVCNCAIKRTHGLPCAHEIAKYRTEGRPIPLDCIHPHWKKLDLEPLTRTAESGVDKMMKMNNSTPSAPLLSQPLESRQRNSPNAGLSIVHSNQERQPEAVDKVYHNQSTKPLEFIDVCPLVLRPYILDVKDVARDGHCGFRAIASLCNNDEDGWVKVRKNLINELKSNEAHYVQLFGSVQRVNQLHHALNYFGSSCLREHWMTMPDMGHIIASCYNVILIHLSSAQCFTFFPLRTVPISASSPIEIAIGLVNDHFVQVFLKPGHPMPPIPPDLTQKRKNIPPVATDWETTLEQRCTEWASPYIARIDHFKSLQPEVVLQKNPIVIDNDSLPSLENMNDFF</sequence>
<dbReference type="GO" id="GO:0045944">
    <property type="term" value="P:positive regulation of transcription by RNA polymerase II"/>
    <property type="evidence" value="ECO:0007669"/>
    <property type="project" value="InterPro"/>
</dbReference>
<dbReference type="PROSITE" id="PS50966">
    <property type="entry name" value="ZF_SWIM"/>
    <property type="match status" value="1"/>
</dbReference>
<reference evidence="6 7" key="1">
    <citation type="journal article" date="2023" name="G3 (Bethesda)">
        <title>A chromosome-length genome assembly and annotation of blackberry (Rubus argutus, cv. 'Hillquist').</title>
        <authorList>
            <person name="Bruna T."/>
            <person name="Aryal R."/>
            <person name="Dudchenko O."/>
            <person name="Sargent D.J."/>
            <person name="Mead D."/>
            <person name="Buti M."/>
            <person name="Cavallini A."/>
            <person name="Hytonen T."/>
            <person name="Andres J."/>
            <person name="Pham M."/>
            <person name="Weisz D."/>
            <person name="Mascagni F."/>
            <person name="Usai G."/>
            <person name="Natali L."/>
            <person name="Bassil N."/>
            <person name="Fernandez G.E."/>
            <person name="Lomsadze A."/>
            <person name="Armour M."/>
            <person name="Olukolu B."/>
            <person name="Poorten T."/>
            <person name="Britton C."/>
            <person name="Davik J."/>
            <person name="Ashrafi H."/>
            <person name="Aiden E.L."/>
            <person name="Borodovsky M."/>
            <person name="Worthington M."/>
        </authorList>
    </citation>
    <scope>NUCLEOTIDE SEQUENCE [LARGE SCALE GENOMIC DNA]</scope>
    <source>
        <strain evidence="6">PI 553951</strain>
    </source>
</reference>
<feature type="region of interest" description="Disordered" evidence="2">
    <location>
        <begin position="567"/>
        <end position="592"/>
    </location>
</feature>
<dbReference type="Pfam" id="PF08731">
    <property type="entry name" value="AFT"/>
    <property type="match status" value="1"/>
</dbReference>
<dbReference type="GO" id="GO:0000981">
    <property type="term" value="F:DNA-binding transcription factor activity, RNA polymerase II-specific"/>
    <property type="evidence" value="ECO:0007669"/>
    <property type="project" value="InterPro"/>
</dbReference>
<evidence type="ECO:0000256" key="1">
    <source>
        <dbReference type="PROSITE-ProRule" id="PRU00325"/>
    </source>
</evidence>
<evidence type="ECO:0000256" key="2">
    <source>
        <dbReference type="SAM" id="MobiDB-lite"/>
    </source>
</evidence>
<evidence type="ECO:0000256" key="3">
    <source>
        <dbReference type="SAM" id="SignalP"/>
    </source>
</evidence>
<protein>
    <submittedName>
        <fullName evidence="6">Uncharacterized protein</fullName>
    </submittedName>
</protein>
<dbReference type="InterPro" id="IPR007527">
    <property type="entry name" value="Znf_SWIM"/>
</dbReference>
<proteinExistence type="predicted"/>
<keyword evidence="7" id="KW-1185">Reference proteome</keyword>
<dbReference type="PANTHER" id="PTHR31569">
    <property type="entry name" value="SWIM-TYPE DOMAIN-CONTAINING PROTEIN"/>
    <property type="match status" value="1"/>
</dbReference>
<evidence type="ECO:0000313" key="7">
    <source>
        <dbReference type="Proteomes" id="UP001457282"/>
    </source>
</evidence>
<evidence type="ECO:0000313" key="6">
    <source>
        <dbReference type="EMBL" id="KAK9927754.1"/>
    </source>
</evidence>
<keyword evidence="1" id="KW-0479">Metal-binding</keyword>
<keyword evidence="1" id="KW-0862">Zinc</keyword>
<dbReference type="CDD" id="cd22744">
    <property type="entry name" value="OTU"/>
    <property type="match status" value="1"/>
</dbReference>
<evidence type="ECO:0000259" key="4">
    <source>
        <dbReference type="PROSITE" id="PS50802"/>
    </source>
</evidence>
<dbReference type="Proteomes" id="UP001457282">
    <property type="component" value="Unassembled WGS sequence"/>
</dbReference>
<dbReference type="InterPro" id="IPR014842">
    <property type="entry name" value="AFT"/>
</dbReference>
<dbReference type="PANTHER" id="PTHR31569:SF4">
    <property type="entry name" value="SWIM-TYPE DOMAIN-CONTAINING PROTEIN"/>
    <property type="match status" value="1"/>
</dbReference>
<keyword evidence="3" id="KW-0732">Signal</keyword>
<keyword evidence="1" id="KW-0863">Zinc-finger</keyword>
<dbReference type="InterPro" id="IPR052579">
    <property type="entry name" value="Zinc_finger_SWIM"/>
</dbReference>
<dbReference type="GO" id="GO:0008270">
    <property type="term" value="F:zinc ion binding"/>
    <property type="evidence" value="ECO:0007669"/>
    <property type="project" value="UniProtKB-KW"/>
</dbReference>
<feature type="compositionally biased region" description="Polar residues" evidence="2">
    <location>
        <begin position="580"/>
        <end position="591"/>
    </location>
</feature>
<evidence type="ECO:0000259" key="5">
    <source>
        <dbReference type="PROSITE" id="PS50966"/>
    </source>
</evidence>
<dbReference type="PROSITE" id="PS50802">
    <property type="entry name" value="OTU"/>
    <property type="match status" value="1"/>
</dbReference>
<dbReference type="Gene3D" id="3.90.70.80">
    <property type="match status" value="1"/>
</dbReference>
<dbReference type="GO" id="GO:0010106">
    <property type="term" value="P:cellular response to iron ion starvation"/>
    <property type="evidence" value="ECO:0007669"/>
    <property type="project" value="InterPro"/>
</dbReference>
<dbReference type="EMBL" id="JBEDUW010000005">
    <property type="protein sequence ID" value="KAK9927754.1"/>
    <property type="molecule type" value="Genomic_DNA"/>
</dbReference>
<accession>A0AAW1WUJ3</accession>
<comment type="caution">
    <text evidence="6">The sequence shown here is derived from an EMBL/GenBank/DDBJ whole genome shotgun (WGS) entry which is preliminary data.</text>
</comment>